<dbReference type="Pfam" id="PF02852">
    <property type="entry name" value="Pyr_redox_dim"/>
    <property type="match status" value="1"/>
</dbReference>
<dbReference type="FunFam" id="3.30.390.30:FF:000001">
    <property type="entry name" value="Dihydrolipoyl dehydrogenase"/>
    <property type="match status" value="1"/>
</dbReference>
<comment type="caution">
    <text evidence="14">The sequence shown here is derived from an EMBL/GenBank/DDBJ whole genome shotgun (WGS) entry which is preliminary data.</text>
</comment>
<evidence type="ECO:0000259" key="13">
    <source>
        <dbReference type="Pfam" id="PF07992"/>
    </source>
</evidence>
<protein>
    <submittedName>
        <fullName evidence="14">Dihydrolipoyl dehydrogenase</fullName>
    </submittedName>
</protein>
<comment type="cofactor">
    <cofactor evidence="9">
        <name>FAD</name>
        <dbReference type="ChEBI" id="CHEBI:57692"/>
    </cofactor>
    <text evidence="9">Binds 1 FAD per subunit.</text>
</comment>
<dbReference type="InterPro" id="IPR016156">
    <property type="entry name" value="FAD/NAD-linked_Rdtase_dimer_sf"/>
</dbReference>
<feature type="disulfide bond" description="Redox-active" evidence="10">
    <location>
        <begin position="46"/>
        <end position="51"/>
    </location>
</feature>
<dbReference type="Proteomes" id="UP000242972">
    <property type="component" value="Unassembled WGS sequence"/>
</dbReference>
<feature type="domain" description="FAD/NAD(P)-binding" evidence="13">
    <location>
        <begin position="8"/>
        <end position="333"/>
    </location>
</feature>
<evidence type="ECO:0000256" key="2">
    <source>
        <dbReference type="ARBA" id="ARBA00022630"/>
    </source>
</evidence>
<dbReference type="Gene3D" id="3.50.50.60">
    <property type="entry name" value="FAD/NAD(P)-binding domain"/>
    <property type="match status" value="2"/>
</dbReference>
<keyword evidence="5 9" id="KW-0520">NAD</keyword>
<dbReference type="PRINTS" id="PR00411">
    <property type="entry name" value="PNDRDTASEI"/>
</dbReference>
<keyword evidence="3 9" id="KW-0274">FAD</keyword>
<reference evidence="14 15" key="1">
    <citation type="journal article" date="2014" name="BMC Genomics">
        <title>Comparison of environmental and isolate Sulfobacillus genomes reveals diverse carbon, sulfur, nitrogen, and hydrogen metabolisms.</title>
        <authorList>
            <person name="Justice N.B."/>
            <person name="Norman A."/>
            <person name="Brown C.T."/>
            <person name="Singh A."/>
            <person name="Thomas B.C."/>
            <person name="Banfield J.F."/>
        </authorList>
    </citation>
    <scope>NUCLEOTIDE SEQUENCE [LARGE SCALE GENOMIC DNA]</scope>
    <source>
        <strain evidence="14">AMDSBA4</strain>
    </source>
</reference>
<dbReference type="InterPro" id="IPR012999">
    <property type="entry name" value="Pyr_OxRdtase_I_AS"/>
</dbReference>
<name>A0A2T2XCA6_9FIRM</name>
<evidence type="ECO:0000256" key="4">
    <source>
        <dbReference type="ARBA" id="ARBA00023002"/>
    </source>
</evidence>
<keyword evidence="4 11" id="KW-0560">Oxidoreductase</keyword>
<dbReference type="EMBL" id="PXYW01000053">
    <property type="protein sequence ID" value="PSR32076.1"/>
    <property type="molecule type" value="Genomic_DNA"/>
</dbReference>
<feature type="binding site" evidence="9">
    <location>
        <position position="278"/>
    </location>
    <ligand>
        <name>NAD(+)</name>
        <dbReference type="ChEBI" id="CHEBI:57540"/>
    </ligand>
</feature>
<dbReference type="PIRSF" id="PIRSF000350">
    <property type="entry name" value="Mercury_reductase_MerA"/>
    <property type="match status" value="1"/>
</dbReference>
<accession>A0A2T2XCA6</accession>
<feature type="domain" description="Pyridine nucleotide-disulphide oxidoreductase dimerisation" evidence="12">
    <location>
        <begin position="353"/>
        <end position="459"/>
    </location>
</feature>
<keyword evidence="7 11" id="KW-0676">Redox-active center</keyword>
<keyword evidence="9" id="KW-0547">Nucleotide-binding</keyword>
<evidence type="ECO:0000256" key="9">
    <source>
        <dbReference type="PIRSR" id="PIRSR000350-3"/>
    </source>
</evidence>
<feature type="binding site" evidence="9">
    <location>
        <begin position="325"/>
        <end position="328"/>
    </location>
    <ligand>
        <name>FAD</name>
        <dbReference type="ChEBI" id="CHEBI:57692"/>
    </ligand>
</feature>
<dbReference type="PROSITE" id="PS00076">
    <property type="entry name" value="PYRIDINE_REDOX_1"/>
    <property type="match status" value="1"/>
</dbReference>
<dbReference type="InterPro" id="IPR004099">
    <property type="entry name" value="Pyr_nucl-diS_OxRdtase_dimer"/>
</dbReference>
<evidence type="ECO:0000259" key="12">
    <source>
        <dbReference type="Pfam" id="PF02852"/>
    </source>
</evidence>
<evidence type="ECO:0000256" key="5">
    <source>
        <dbReference type="ARBA" id="ARBA00023027"/>
    </source>
</evidence>
<dbReference type="Gene3D" id="3.30.390.30">
    <property type="match status" value="1"/>
</dbReference>
<dbReference type="SUPFAM" id="SSF51905">
    <property type="entry name" value="FAD/NAD(P)-binding domain"/>
    <property type="match status" value="1"/>
</dbReference>
<evidence type="ECO:0000256" key="6">
    <source>
        <dbReference type="ARBA" id="ARBA00023157"/>
    </source>
</evidence>
<evidence type="ECO:0000313" key="14">
    <source>
        <dbReference type="EMBL" id="PSR32076.1"/>
    </source>
</evidence>
<evidence type="ECO:0000256" key="11">
    <source>
        <dbReference type="RuleBase" id="RU003691"/>
    </source>
</evidence>
<feature type="binding site" evidence="9">
    <location>
        <position position="208"/>
    </location>
    <ligand>
        <name>NAD(+)</name>
        <dbReference type="ChEBI" id="CHEBI:57540"/>
    </ligand>
</feature>
<dbReference type="InterPro" id="IPR050151">
    <property type="entry name" value="Class-I_Pyr_Nuc-Dis_Oxidored"/>
</dbReference>
<dbReference type="SUPFAM" id="SSF55424">
    <property type="entry name" value="FAD/NAD-linked reductases, dimerisation (C-terminal) domain"/>
    <property type="match status" value="1"/>
</dbReference>
<evidence type="ECO:0000256" key="10">
    <source>
        <dbReference type="PIRSR" id="PIRSR000350-4"/>
    </source>
</evidence>
<evidence type="ECO:0000256" key="7">
    <source>
        <dbReference type="ARBA" id="ARBA00023284"/>
    </source>
</evidence>
<evidence type="ECO:0000313" key="15">
    <source>
        <dbReference type="Proteomes" id="UP000242972"/>
    </source>
</evidence>
<dbReference type="PANTHER" id="PTHR22912:SF217">
    <property type="entry name" value="DIHYDROLIPOYL DEHYDROGENASE"/>
    <property type="match status" value="1"/>
</dbReference>
<keyword evidence="2 11" id="KW-0285">Flavoprotein</keyword>
<evidence type="ECO:0000256" key="1">
    <source>
        <dbReference type="ARBA" id="ARBA00007532"/>
    </source>
</evidence>
<feature type="binding site" evidence="9">
    <location>
        <position position="55"/>
    </location>
    <ligand>
        <name>FAD</name>
        <dbReference type="ChEBI" id="CHEBI:57692"/>
    </ligand>
</feature>
<dbReference type="Pfam" id="PF07992">
    <property type="entry name" value="Pyr_redox_2"/>
    <property type="match status" value="1"/>
</dbReference>
<dbReference type="InterPro" id="IPR023753">
    <property type="entry name" value="FAD/NAD-binding_dom"/>
</dbReference>
<organism evidence="14 15">
    <name type="scientific">Sulfobacillus benefaciens</name>
    <dbReference type="NCBI Taxonomy" id="453960"/>
    <lineage>
        <taxon>Bacteria</taxon>
        <taxon>Bacillati</taxon>
        <taxon>Bacillota</taxon>
        <taxon>Clostridia</taxon>
        <taxon>Eubacteriales</taxon>
        <taxon>Clostridiales Family XVII. Incertae Sedis</taxon>
        <taxon>Sulfobacillus</taxon>
    </lineage>
</organism>
<feature type="binding site" evidence="9">
    <location>
        <position position="319"/>
    </location>
    <ligand>
        <name>FAD</name>
        <dbReference type="ChEBI" id="CHEBI:57692"/>
    </ligand>
</feature>
<sequence>MSVETLKFDVATIGGGPGATPGAEVLARHNKHVAIIEQGDGLGGTCLFEGCIPSKIFLETAHRIRLMQAGSQFGIVNPTYQGVDLPILRDRKRQILDIRVHGAQTACDRLGITVIKGQADFVDPHHLVVRTANEPDLLVEAEYILAAPGSSSRPLAIPGADSVGVWSSAEALQLSDIPESLCIIGGGYIGVELATLYHALGSRVHILEMAPRLLLTEDPIVAQHLMSAWTQAASPVVVETGVNISHIDEINGQWQVHYTGSQHQEVLLEVDRVLVAVGRVPNTQGLSWAKAGITLGSRGEVPVNEYYQTIVPHVYAPGDANGQMMLAHAATRQSQIAAQHILGVQTFATTMTVPHVIFSHPEIAAVGADSRALAEHPNWKLTTWPYRQDARALIVGDASGFAQIIWDEDTHQIKGLQIIGDGAGELVDELTDVIAHGGTLETVVETIHPHPTMNEVVSELVAAAWEEAQNATGTPH</sequence>
<feature type="binding site" evidence="9">
    <location>
        <begin position="185"/>
        <end position="192"/>
    </location>
    <ligand>
        <name>NAD(+)</name>
        <dbReference type="ChEBI" id="CHEBI:57540"/>
    </ligand>
</feature>
<dbReference type="InterPro" id="IPR001100">
    <property type="entry name" value="Pyr_nuc-diS_OxRdtase"/>
</dbReference>
<dbReference type="PRINTS" id="PR00368">
    <property type="entry name" value="FADPNR"/>
</dbReference>
<dbReference type="AlphaFoldDB" id="A0A2T2XCA6"/>
<feature type="active site" description="Proton acceptor" evidence="8">
    <location>
        <position position="450"/>
    </location>
</feature>
<keyword evidence="6" id="KW-1015">Disulfide bond</keyword>
<dbReference type="GO" id="GO:0004148">
    <property type="term" value="F:dihydrolipoyl dehydrogenase (NADH) activity"/>
    <property type="evidence" value="ECO:0007669"/>
    <property type="project" value="TreeGrafter"/>
</dbReference>
<dbReference type="GO" id="GO:0006103">
    <property type="term" value="P:2-oxoglutarate metabolic process"/>
    <property type="evidence" value="ECO:0007669"/>
    <property type="project" value="TreeGrafter"/>
</dbReference>
<dbReference type="GO" id="GO:0050660">
    <property type="term" value="F:flavin adenine dinucleotide binding"/>
    <property type="evidence" value="ECO:0007669"/>
    <property type="project" value="TreeGrafter"/>
</dbReference>
<dbReference type="PANTHER" id="PTHR22912">
    <property type="entry name" value="DISULFIDE OXIDOREDUCTASE"/>
    <property type="match status" value="1"/>
</dbReference>
<proteinExistence type="inferred from homology"/>
<dbReference type="InterPro" id="IPR036188">
    <property type="entry name" value="FAD/NAD-bd_sf"/>
</dbReference>
<gene>
    <name evidence="14" type="ORF">C7B46_16055</name>
</gene>
<comment type="similarity">
    <text evidence="1 11">Belongs to the class-I pyridine nucleotide-disulfide oxidoreductase family.</text>
</comment>
<evidence type="ECO:0000256" key="8">
    <source>
        <dbReference type="PIRSR" id="PIRSR000350-2"/>
    </source>
</evidence>
<evidence type="ECO:0000256" key="3">
    <source>
        <dbReference type="ARBA" id="ARBA00022827"/>
    </source>
</evidence>